<reference evidence="2" key="1">
    <citation type="journal article" date="2023" name="Science">
        <title>Genome structures resolve the early diversification of teleost fishes.</title>
        <authorList>
            <person name="Parey E."/>
            <person name="Louis A."/>
            <person name="Montfort J."/>
            <person name="Bouchez O."/>
            <person name="Roques C."/>
            <person name="Iampietro C."/>
            <person name="Lluch J."/>
            <person name="Castinel A."/>
            <person name="Donnadieu C."/>
            <person name="Desvignes T."/>
            <person name="Floi Bucao C."/>
            <person name="Jouanno E."/>
            <person name="Wen M."/>
            <person name="Mejri S."/>
            <person name="Dirks R."/>
            <person name="Jansen H."/>
            <person name="Henkel C."/>
            <person name="Chen W.J."/>
            <person name="Zahm M."/>
            <person name="Cabau C."/>
            <person name="Klopp C."/>
            <person name="Thompson A.W."/>
            <person name="Robinson-Rechavi M."/>
            <person name="Braasch I."/>
            <person name="Lecointre G."/>
            <person name="Bobe J."/>
            <person name="Postlethwait J.H."/>
            <person name="Berthelot C."/>
            <person name="Roest Crollius H."/>
            <person name="Guiguen Y."/>
        </authorList>
    </citation>
    <scope>NUCLEOTIDE SEQUENCE</scope>
    <source>
        <strain evidence="2">WJC10195</strain>
    </source>
</reference>
<feature type="region of interest" description="Disordered" evidence="1">
    <location>
        <begin position="34"/>
        <end position="61"/>
    </location>
</feature>
<gene>
    <name evidence="2" type="ORF">SKAU_G00058020</name>
</gene>
<name>A0A9Q1G5C9_SYNKA</name>
<proteinExistence type="predicted"/>
<protein>
    <submittedName>
        <fullName evidence="2">Uncharacterized protein</fullName>
    </submittedName>
</protein>
<dbReference type="EMBL" id="JAINUF010000002">
    <property type="protein sequence ID" value="KAJ8375222.1"/>
    <property type="molecule type" value="Genomic_DNA"/>
</dbReference>
<comment type="caution">
    <text evidence="2">The sequence shown here is derived from an EMBL/GenBank/DDBJ whole genome shotgun (WGS) entry which is preliminary data.</text>
</comment>
<dbReference type="AlphaFoldDB" id="A0A9Q1G5C9"/>
<evidence type="ECO:0000313" key="2">
    <source>
        <dbReference type="EMBL" id="KAJ8375222.1"/>
    </source>
</evidence>
<accession>A0A9Q1G5C9</accession>
<keyword evidence="3" id="KW-1185">Reference proteome</keyword>
<evidence type="ECO:0000313" key="3">
    <source>
        <dbReference type="Proteomes" id="UP001152622"/>
    </source>
</evidence>
<organism evidence="2 3">
    <name type="scientific">Synaphobranchus kaupii</name>
    <name type="common">Kaup's arrowtooth eel</name>
    <dbReference type="NCBI Taxonomy" id="118154"/>
    <lineage>
        <taxon>Eukaryota</taxon>
        <taxon>Metazoa</taxon>
        <taxon>Chordata</taxon>
        <taxon>Craniata</taxon>
        <taxon>Vertebrata</taxon>
        <taxon>Euteleostomi</taxon>
        <taxon>Actinopterygii</taxon>
        <taxon>Neopterygii</taxon>
        <taxon>Teleostei</taxon>
        <taxon>Anguilliformes</taxon>
        <taxon>Synaphobranchidae</taxon>
        <taxon>Synaphobranchus</taxon>
    </lineage>
</organism>
<sequence>MYNQSLPLNWKQSPDAAEWHSALLRPNTLTRTEVPQPRAGLRGSRRRMGATERFPARRPRRYRECTASAPVPQWNYEKGRRCSVEAREDGVYWLPRPGKLLDMVHRRSGGVRFQHSFQALGIADDWAGGMRQGRVKREG</sequence>
<dbReference type="Proteomes" id="UP001152622">
    <property type="component" value="Chromosome 2"/>
</dbReference>
<evidence type="ECO:0000256" key="1">
    <source>
        <dbReference type="SAM" id="MobiDB-lite"/>
    </source>
</evidence>